<dbReference type="AlphaFoldDB" id="A0A2T8I429"/>
<protein>
    <submittedName>
        <fullName evidence="1">Uncharacterized protein</fullName>
    </submittedName>
</protein>
<dbReference type="EMBL" id="CM008054">
    <property type="protein sequence ID" value="PVH32409.1"/>
    <property type="molecule type" value="Genomic_DNA"/>
</dbReference>
<organism evidence="1">
    <name type="scientific">Panicum hallii</name>
    <dbReference type="NCBI Taxonomy" id="206008"/>
    <lineage>
        <taxon>Eukaryota</taxon>
        <taxon>Viridiplantae</taxon>
        <taxon>Streptophyta</taxon>
        <taxon>Embryophyta</taxon>
        <taxon>Tracheophyta</taxon>
        <taxon>Spermatophyta</taxon>
        <taxon>Magnoliopsida</taxon>
        <taxon>Liliopsida</taxon>
        <taxon>Poales</taxon>
        <taxon>Poaceae</taxon>
        <taxon>PACMAD clade</taxon>
        <taxon>Panicoideae</taxon>
        <taxon>Panicodae</taxon>
        <taxon>Paniceae</taxon>
        <taxon>Panicinae</taxon>
        <taxon>Panicum</taxon>
        <taxon>Panicum sect. Panicum</taxon>
    </lineage>
</organism>
<evidence type="ECO:0000313" key="1">
    <source>
        <dbReference type="EMBL" id="PVH32409.1"/>
    </source>
</evidence>
<dbReference type="Proteomes" id="UP000243499">
    <property type="component" value="Chromosome 9"/>
</dbReference>
<proteinExistence type="predicted"/>
<gene>
    <name evidence="1" type="ORF">PAHAL_9G393500</name>
</gene>
<reference evidence="1" key="1">
    <citation type="submission" date="2018-04" db="EMBL/GenBank/DDBJ databases">
        <title>WGS assembly of Panicum hallii.</title>
        <authorList>
            <person name="Lovell J."/>
            <person name="Jenkins J."/>
            <person name="Lowry D."/>
            <person name="Mamidi S."/>
            <person name="Sreedasyam A."/>
            <person name="Weng X."/>
            <person name="Barry K."/>
            <person name="Bonette J."/>
            <person name="Campitelli B."/>
            <person name="Daum C."/>
            <person name="Gordon S."/>
            <person name="Gould B."/>
            <person name="Lipzen A."/>
            <person name="Macqueen A."/>
            <person name="Palacio-Mejia J."/>
            <person name="Plott C."/>
            <person name="Shakirov E."/>
            <person name="Shu S."/>
            <person name="Yoshinaga Y."/>
            <person name="Zane M."/>
            <person name="Rokhsar D."/>
            <person name="Grimwood J."/>
            <person name="Schmutz J."/>
            <person name="Juenger T."/>
        </authorList>
    </citation>
    <scope>NUCLEOTIDE SEQUENCE [LARGE SCALE GENOMIC DNA]</scope>
    <source>
        <strain evidence="1">FIL2</strain>
    </source>
</reference>
<sequence length="97" mass="10513">MRSTKCLIGAWASADGSLLLRPRGPASFRPRTSGADPIEPIRNGRGLVIVATCACRSKHSSAPCAGRGIYVDKRSREHLVRRVYRDFAEAPSRGHGP</sequence>
<accession>A0A2T8I429</accession>
<dbReference type="Gramene" id="PVH32409">
    <property type="protein sequence ID" value="PVH32409"/>
    <property type="gene ID" value="PAHAL_9G393500"/>
</dbReference>
<name>A0A2T8I429_9POAL</name>